<dbReference type="PANTHER" id="PTHR45663">
    <property type="entry name" value="GEO12009P1"/>
    <property type="match status" value="1"/>
</dbReference>
<evidence type="ECO:0000256" key="1">
    <source>
        <dbReference type="ARBA" id="ARBA00023284"/>
    </source>
</evidence>
<dbReference type="InterPro" id="IPR011990">
    <property type="entry name" value="TPR-like_helical_dom_sf"/>
</dbReference>
<dbReference type="SUPFAM" id="SSF48452">
    <property type="entry name" value="TPR-like"/>
    <property type="match status" value="1"/>
</dbReference>
<proteinExistence type="predicted"/>
<keyword evidence="1" id="KW-0676">Redox-active center</keyword>
<dbReference type="GO" id="GO:0005737">
    <property type="term" value="C:cytoplasm"/>
    <property type="evidence" value="ECO:0007669"/>
    <property type="project" value="TreeGrafter"/>
</dbReference>
<dbReference type="Gene3D" id="1.25.40.10">
    <property type="entry name" value="Tetratricopeptide repeat domain"/>
    <property type="match status" value="1"/>
</dbReference>
<dbReference type="Gene3D" id="3.40.30.10">
    <property type="entry name" value="Glutaredoxin"/>
    <property type="match status" value="1"/>
</dbReference>
<accession>A0A849HEA4</accession>
<dbReference type="RefSeq" id="WP_171243386.1">
    <property type="nucleotide sequence ID" value="NZ_JABEPQ010000002.1"/>
</dbReference>
<evidence type="ECO:0000313" key="2">
    <source>
        <dbReference type="EMBL" id="NNM46265.1"/>
    </source>
</evidence>
<dbReference type="PANTHER" id="PTHR45663:SF11">
    <property type="entry name" value="GEO12009P1"/>
    <property type="match status" value="1"/>
</dbReference>
<dbReference type="EMBL" id="JABEPQ010000002">
    <property type="protein sequence ID" value="NNM46265.1"/>
    <property type="molecule type" value="Genomic_DNA"/>
</dbReference>
<organism evidence="2 3">
    <name type="scientific">Knoellia koreensis</name>
    <dbReference type="NCBI Taxonomy" id="2730921"/>
    <lineage>
        <taxon>Bacteria</taxon>
        <taxon>Bacillati</taxon>
        <taxon>Actinomycetota</taxon>
        <taxon>Actinomycetes</taxon>
        <taxon>Micrococcales</taxon>
        <taxon>Intrasporangiaceae</taxon>
        <taxon>Knoellia</taxon>
    </lineage>
</organism>
<keyword evidence="3" id="KW-1185">Reference proteome</keyword>
<dbReference type="GO" id="GO:0015035">
    <property type="term" value="F:protein-disulfide reductase activity"/>
    <property type="evidence" value="ECO:0007669"/>
    <property type="project" value="TreeGrafter"/>
</dbReference>
<dbReference type="Pfam" id="PF14561">
    <property type="entry name" value="TPR_20"/>
    <property type="match status" value="1"/>
</dbReference>
<dbReference type="InterPro" id="IPR036249">
    <property type="entry name" value="Thioredoxin-like_sf"/>
</dbReference>
<gene>
    <name evidence="2" type="ORF">HJG52_09635</name>
</gene>
<dbReference type="SUPFAM" id="SSF52833">
    <property type="entry name" value="Thioredoxin-like"/>
    <property type="match status" value="1"/>
</dbReference>
<dbReference type="AlphaFoldDB" id="A0A849HEA4"/>
<dbReference type="Proteomes" id="UP000588586">
    <property type="component" value="Unassembled WGS sequence"/>
</dbReference>
<dbReference type="CDD" id="cd02956">
    <property type="entry name" value="ybbN"/>
    <property type="match status" value="1"/>
</dbReference>
<evidence type="ECO:0000313" key="3">
    <source>
        <dbReference type="Proteomes" id="UP000588586"/>
    </source>
</evidence>
<name>A0A849HEA4_9MICO</name>
<reference evidence="2 3" key="1">
    <citation type="submission" date="2020-04" db="EMBL/GenBank/DDBJ databases">
        <title>Knoellia sp. isolate from air conditioner.</title>
        <authorList>
            <person name="Chea S."/>
            <person name="Kim D.-U."/>
        </authorList>
    </citation>
    <scope>NUCLEOTIDE SEQUENCE [LARGE SCALE GENOMIC DNA]</scope>
    <source>
        <strain evidence="2 3">DB2414S</strain>
    </source>
</reference>
<sequence length="326" mass="33541">MTEQPNTGAGLRGAVDLSGLQGAAGAGAGAGMPGGAGGASAVGGAGGATGVPGRSGAVVEGTDANFQEIANASLKVPLVAVLWAAQLPESRDYLDTVVKVAVGSEGRFQVVSINVEANPGLMRAFQVQSVPVTIGLVQGQPVPMFAGVQPEQTVKQVLDEFLAIAVQQGVVDRVQLGDGDGAGEDEEKPLPPLHQEAFDAIEKGDLDAAARAYKTALKQDPNDNDAEIGLAQVGLMQRTQGVDLQAAREKAAAAPLDVDAQIMVADLDLLGGHVEDAFTRLIDLVRATGGEERERARAHLLELFAVVGNADERVRKGRTALMSALF</sequence>
<protein>
    <submittedName>
        <fullName evidence="2">Tetratricopeptide repeat protein</fullName>
    </submittedName>
</protein>
<comment type="caution">
    <text evidence="2">The sequence shown here is derived from an EMBL/GenBank/DDBJ whole genome shotgun (WGS) entry which is preliminary data.</text>
</comment>